<gene>
    <name evidence="2" type="ORF">C1SCF055_LOCUS22441</name>
</gene>
<protein>
    <submittedName>
        <fullName evidence="2">Uncharacterized protein</fullName>
    </submittedName>
</protein>
<dbReference type="Proteomes" id="UP001152797">
    <property type="component" value="Unassembled WGS sequence"/>
</dbReference>
<reference evidence="2" key="1">
    <citation type="submission" date="2022-10" db="EMBL/GenBank/DDBJ databases">
        <authorList>
            <person name="Chen Y."/>
            <person name="Dougan E. K."/>
            <person name="Chan C."/>
            <person name="Rhodes N."/>
            <person name="Thang M."/>
        </authorList>
    </citation>
    <scope>NUCLEOTIDE SEQUENCE</scope>
</reference>
<sequence length="131" mass="14641">MVTSNDAVRRFLQESLATDRQGGKLLKKIGSNGHCGTQGTAERVRRIYAMPADLPAACASTNAFPERVKEPRLPPKGPLTNLRGSSSAPNLKFQRFDTSRTKLNLKHNRLFEVPFPQLLFQRHAPIERECA</sequence>
<evidence type="ECO:0000313" key="4">
    <source>
        <dbReference type="Proteomes" id="UP001152797"/>
    </source>
</evidence>
<organism evidence="2">
    <name type="scientific">Cladocopium goreaui</name>
    <dbReference type="NCBI Taxonomy" id="2562237"/>
    <lineage>
        <taxon>Eukaryota</taxon>
        <taxon>Sar</taxon>
        <taxon>Alveolata</taxon>
        <taxon>Dinophyceae</taxon>
        <taxon>Suessiales</taxon>
        <taxon>Symbiodiniaceae</taxon>
        <taxon>Cladocopium</taxon>
    </lineage>
</organism>
<keyword evidence="4" id="KW-1185">Reference proteome</keyword>
<evidence type="ECO:0000313" key="2">
    <source>
        <dbReference type="EMBL" id="CAI3995918.1"/>
    </source>
</evidence>
<evidence type="ECO:0000256" key="1">
    <source>
        <dbReference type="SAM" id="MobiDB-lite"/>
    </source>
</evidence>
<dbReference type="AlphaFoldDB" id="A0A9P1CS25"/>
<reference evidence="3" key="2">
    <citation type="submission" date="2024-04" db="EMBL/GenBank/DDBJ databases">
        <authorList>
            <person name="Chen Y."/>
            <person name="Shah S."/>
            <person name="Dougan E. K."/>
            <person name="Thang M."/>
            <person name="Chan C."/>
        </authorList>
    </citation>
    <scope>NUCLEOTIDE SEQUENCE [LARGE SCALE GENOMIC DNA]</scope>
</reference>
<evidence type="ECO:0000313" key="3">
    <source>
        <dbReference type="EMBL" id="CAL1149293.1"/>
    </source>
</evidence>
<proteinExistence type="predicted"/>
<comment type="caution">
    <text evidence="2">The sequence shown here is derived from an EMBL/GenBank/DDBJ whole genome shotgun (WGS) entry which is preliminary data.</text>
</comment>
<name>A0A9P1CS25_9DINO</name>
<dbReference type="EMBL" id="CAMXCT010002135">
    <property type="protein sequence ID" value="CAI3995918.1"/>
    <property type="molecule type" value="Genomic_DNA"/>
</dbReference>
<dbReference type="EMBL" id="CAMXCT020002135">
    <property type="protein sequence ID" value="CAL1149293.1"/>
    <property type="molecule type" value="Genomic_DNA"/>
</dbReference>
<accession>A0A9P1CS25</accession>
<feature type="region of interest" description="Disordered" evidence="1">
    <location>
        <begin position="68"/>
        <end position="90"/>
    </location>
</feature>
<dbReference type="EMBL" id="CAMXCT030002135">
    <property type="protein sequence ID" value="CAL4783230.1"/>
    <property type="molecule type" value="Genomic_DNA"/>
</dbReference>
<dbReference type="OrthoDB" id="423593at2759"/>